<feature type="transmembrane region" description="Helical" evidence="1">
    <location>
        <begin position="98"/>
        <end position="116"/>
    </location>
</feature>
<feature type="transmembrane region" description="Helical" evidence="1">
    <location>
        <begin position="70"/>
        <end position="91"/>
    </location>
</feature>
<keyword evidence="1" id="KW-0472">Membrane</keyword>
<dbReference type="RefSeq" id="WP_156622359.1">
    <property type="nucleotide sequence ID" value="NZ_CACRUB010000054.1"/>
</dbReference>
<feature type="transmembrane region" description="Helical" evidence="1">
    <location>
        <begin position="122"/>
        <end position="139"/>
    </location>
</feature>
<dbReference type="Pfam" id="PF03594">
    <property type="entry name" value="BenE"/>
    <property type="match status" value="1"/>
</dbReference>
<proteinExistence type="predicted"/>
<dbReference type="PANTHER" id="PTHR30199:SF0">
    <property type="entry name" value="INNER MEMBRANE PROTEIN YDCO"/>
    <property type="match status" value="1"/>
</dbReference>
<dbReference type="PANTHER" id="PTHR30199">
    <property type="entry name" value="MFS FAMILY TRANSPORTER, PREDICTED SUBSTRATE BENZOATE"/>
    <property type="match status" value="1"/>
</dbReference>
<name>A0A6N3H4Q4_FLAPL</name>
<dbReference type="GO" id="GO:0005886">
    <property type="term" value="C:plasma membrane"/>
    <property type="evidence" value="ECO:0007669"/>
    <property type="project" value="TreeGrafter"/>
</dbReference>
<feature type="transmembrane region" description="Helical" evidence="1">
    <location>
        <begin position="374"/>
        <end position="407"/>
    </location>
</feature>
<evidence type="ECO:0000313" key="2">
    <source>
        <dbReference type="EMBL" id="VYU71608.1"/>
    </source>
</evidence>
<feature type="transmembrane region" description="Helical" evidence="1">
    <location>
        <begin position="345"/>
        <end position="362"/>
    </location>
</feature>
<accession>A0A6N3H4Q4</accession>
<feature type="transmembrane region" description="Helical" evidence="1">
    <location>
        <begin position="235"/>
        <end position="252"/>
    </location>
</feature>
<keyword evidence="1" id="KW-1133">Transmembrane helix</keyword>
<feature type="transmembrane region" description="Helical" evidence="1">
    <location>
        <begin position="169"/>
        <end position="187"/>
    </location>
</feature>
<evidence type="ECO:0000256" key="1">
    <source>
        <dbReference type="SAM" id="Phobius"/>
    </source>
</evidence>
<dbReference type="InterPro" id="IPR004711">
    <property type="entry name" value="Benzoate_Transporter"/>
</dbReference>
<dbReference type="AlphaFoldDB" id="A0A6N3H4Q4"/>
<gene>
    <name evidence="2" type="primary">ydcO</name>
    <name evidence="2" type="ORF">FPLFYP42_03586</name>
</gene>
<feature type="transmembrane region" description="Helical" evidence="1">
    <location>
        <begin position="194"/>
        <end position="215"/>
    </location>
</feature>
<organism evidence="2">
    <name type="scientific">Flavonifractor plautii</name>
    <name type="common">Fusobacterium plautii</name>
    <dbReference type="NCBI Taxonomy" id="292800"/>
    <lineage>
        <taxon>Bacteria</taxon>
        <taxon>Bacillati</taxon>
        <taxon>Bacillota</taxon>
        <taxon>Clostridia</taxon>
        <taxon>Eubacteriales</taxon>
        <taxon>Oscillospiraceae</taxon>
        <taxon>Flavonifractor</taxon>
    </lineage>
</organism>
<feature type="transmembrane region" description="Helical" evidence="1">
    <location>
        <begin position="36"/>
        <end position="58"/>
    </location>
</feature>
<reference evidence="2" key="1">
    <citation type="submission" date="2019-11" db="EMBL/GenBank/DDBJ databases">
        <authorList>
            <person name="Feng L."/>
        </authorList>
    </citation>
    <scope>NUCLEOTIDE SEQUENCE</scope>
    <source>
        <strain evidence="2">FplautiiLFYP42</strain>
    </source>
</reference>
<dbReference type="EMBL" id="CACRUB010000054">
    <property type="protein sequence ID" value="VYU71608.1"/>
    <property type="molecule type" value="Genomic_DNA"/>
</dbReference>
<protein>
    <submittedName>
        <fullName evidence="2">Inner membrane protein YdcO</fullName>
    </submittedName>
</protein>
<feature type="transmembrane region" description="Helical" evidence="1">
    <location>
        <begin position="318"/>
        <end position="339"/>
    </location>
</feature>
<keyword evidence="1" id="KW-0812">Transmembrane</keyword>
<sequence>MGADTTEKRSGFRLFEKGCGFRAGAKDLLKYTNGSTLSSAIISTIFGCTGPCLVTIAASEAAGFTTAETVSWIFGIYVFGGLLGAIMSLYYKMPISGAFSIPGATLMGTALAGYSFQEAAGAFVIAGVIVLLLGVTGLIGKVMRWLPLPIVMGMIGGCMLKFGTQIVTGINTLPIVCGLAVLAFLLVPRIIKGFPGVLAALVVGVIAAIVTNSFAGEVGELVYTPPMLVVPQFNPNLILSCSLPLAALVVGAENAQAMGVLKAQGYNVPANAMTVASGIGGIISGLVGAHNANIAGPMTAICASEEAGPKEGRYAASFWNGVTFAAFGLVGSFTIAFVSFIPSELVNVLAGLAMLNVLIQAFNEGFGTLKYKTGAFFALCVGASGLSFLGIGSAFWALVAGVVVSAICDRKDFKTDSAVVEQAG</sequence>
<dbReference type="GO" id="GO:0042925">
    <property type="term" value="F:benzoate transmembrane transporter activity"/>
    <property type="evidence" value="ECO:0007669"/>
    <property type="project" value="InterPro"/>
</dbReference>